<gene>
    <name evidence="18" type="ORF">PHYSODRAFT_485057</name>
</gene>
<dbReference type="GeneID" id="20655840"/>
<evidence type="ECO:0000256" key="14">
    <source>
        <dbReference type="ARBA" id="ARBA00023136"/>
    </source>
</evidence>
<dbReference type="SMART" id="SM00516">
    <property type="entry name" value="SEC14"/>
    <property type="match status" value="1"/>
</dbReference>
<evidence type="ECO:0000256" key="11">
    <source>
        <dbReference type="ARBA" id="ARBA00022848"/>
    </source>
</evidence>
<name>G4YT04_PHYSP</name>
<evidence type="ECO:0000256" key="3">
    <source>
        <dbReference type="ARBA" id="ARBA00004406"/>
    </source>
</evidence>
<feature type="domain" description="CRAL-TRIO" evidence="17">
    <location>
        <begin position="108"/>
        <end position="243"/>
    </location>
</feature>
<dbReference type="KEGG" id="psoj:PHYSODRAFT_485057"/>
<evidence type="ECO:0000256" key="6">
    <source>
        <dbReference type="ARBA" id="ARBA00022448"/>
    </source>
</evidence>
<dbReference type="GO" id="GO:0005829">
    <property type="term" value="C:cytosol"/>
    <property type="evidence" value="ECO:0007669"/>
    <property type="project" value="TreeGrafter"/>
</dbReference>
<keyword evidence="13" id="KW-0445">Lipid transport</keyword>
<comment type="subcellular location">
    <subcellularLocation>
        <location evidence="4">Cytoplasm</location>
    </subcellularLocation>
    <subcellularLocation>
        <location evidence="3">Endoplasmic reticulum membrane</location>
        <topology evidence="3">Peripheral membrane protein</topology>
    </subcellularLocation>
    <subcellularLocation>
        <location evidence="2">Microsome membrane</location>
        <topology evidence="2">Peripheral membrane protein</topology>
    </subcellularLocation>
</comment>
<evidence type="ECO:0000256" key="7">
    <source>
        <dbReference type="ARBA" id="ARBA00022490"/>
    </source>
</evidence>
<evidence type="ECO:0000256" key="12">
    <source>
        <dbReference type="ARBA" id="ARBA00023004"/>
    </source>
</evidence>
<evidence type="ECO:0000256" key="13">
    <source>
        <dbReference type="ARBA" id="ARBA00023055"/>
    </source>
</evidence>
<dbReference type="CDD" id="cd00170">
    <property type="entry name" value="SEC14"/>
    <property type="match status" value="1"/>
</dbReference>
<accession>G4YT04</accession>
<dbReference type="AlphaFoldDB" id="G4YT04"/>
<dbReference type="EMBL" id="JH159152">
    <property type="protein sequence ID" value="EGZ25423.1"/>
    <property type="molecule type" value="Genomic_DNA"/>
</dbReference>
<dbReference type="InParanoid" id="G4YT04"/>
<dbReference type="PANTHER" id="PTHR47669">
    <property type="entry name" value="PHOSPHATIDYLINOSITOL TRANSFER PROTEIN SFH5"/>
    <property type="match status" value="1"/>
</dbReference>
<sequence length="255" mass="28640">MSTANAPEWPAIAEDHPINQLLKVLPSLIEAANGYNEAKTQLGETLAWRSSFKPLETLGEKFSKEIFGGLGYVIEIEGVPESENKKDVVTFNIYGAVKDNKATFGNLDQFLRWRVALMEKGIQKLKLNKATVPIPDYGEGRDPYQGIQVHDYLNISFLRQDPDVKVASRKTIDVFSKVYPEMLSRKFFVNVPVIMGWMFAAFKLFLPAETVRKFTVLSYGEQLFTELGEGVPEIYGGKSEPLDTIGEQTLYAEST</sequence>
<dbReference type="GO" id="GO:0008526">
    <property type="term" value="F:phosphatidylinositol transfer activity"/>
    <property type="evidence" value="ECO:0007669"/>
    <property type="project" value="InterPro"/>
</dbReference>
<comment type="function">
    <text evidence="16">Non-classical phosphatidylinositol (PtdIns) transfer protein (PITP), which exhibits PtdIns-binding/transfer activity in the absence of detectable PtdCho-binding/transfer activity. Regulates PtdIns(4,5)P2 homeostasis at the plasma membrane. Heme-binding protein that may play a role in organic oxidant-induced stress responses.</text>
</comment>
<evidence type="ECO:0000313" key="18">
    <source>
        <dbReference type="EMBL" id="EGZ25423.1"/>
    </source>
</evidence>
<comment type="cofactor">
    <cofactor evidence="1">
        <name>heme b</name>
        <dbReference type="ChEBI" id="CHEBI:60344"/>
    </cofactor>
</comment>
<evidence type="ECO:0000256" key="10">
    <source>
        <dbReference type="ARBA" id="ARBA00022824"/>
    </source>
</evidence>
<dbReference type="GO" id="GO:0043001">
    <property type="term" value="P:Golgi to plasma membrane protein transport"/>
    <property type="evidence" value="ECO:0007669"/>
    <property type="project" value="TreeGrafter"/>
</dbReference>
<dbReference type="OMA" id="MVQIHDY"/>
<keyword evidence="14" id="KW-0472">Membrane</keyword>
<comment type="catalytic activity">
    <reaction evidence="15">
        <text>a 1,2-diacyl-sn-glycero-3-phospho-(1D-myo-inositol)(in) = a 1,2-diacyl-sn-glycero-3-phospho-(1D-myo-inositol)(out)</text>
        <dbReference type="Rhea" id="RHEA:38691"/>
        <dbReference type="ChEBI" id="CHEBI:57880"/>
    </reaction>
    <physiologicalReaction direction="left-to-right" evidence="15">
        <dbReference type="Rhea" id="RHEA:38692"/>
    </physiologicalReaction>
</comment>
<dbReference type="InterPro" id="IPR042938">
    <property type="entry name" value="Sfh5"/>
</dbReference>
<dbReference type="SUPFAM" id="SSF52087">
    <property type="entry name" value="CRAL/TRIO domain"/>
    <property type="match status" value="1"/>
</dbReference>
<dbReference type="Gene3D" id="3.40.525.10">
    <property type="entry name" value="CRAL-TRIO lipid binding domain"/>
    <property type="match status" value="1"/>
</dbReference>
<keyword evidence="12" id="KW-0408">Iron</keyword>
<dbReference type="GO" id="GO:0046872">
    <property type="term" value="F:metal ion binding"/>
    <property type="evidence" value="ECO:0007669"/>
    <property type="project" value="UniProtKB-KW"/>
</dbReference>
<evidence type="ECO:0000256" key="16">
    <source>
        <dbReference type="ARBA" id="ARBA00024180"/>
    </source>
</evidence>
<evidence type="ECO:0000256" key="5">
    <source>
        <dbReference type="ARBA" id="ARBA00006667"/>
    </source>
</evidence>
<keyword evidence="11" id="KW-0492">Microsome</keyword>
<dbReference type="Proteomes" id="UP000002640">
    <property type="component" value="Unassembled WGS sequence"/>
</dbReference>
<dbReference type="GO" id="GO:0032541">
    <property type="term" value="C:cortical endoplasmic reticulum"/>
    <property type="evidence" value="ECO:0007669"/>
    <property type="project" value="TreeGrafter"/>
</dbReference>
<evidence type="ECO:0000313" key="19">
    <source>
        <dbReference type="Proteomes" id="UP000002640"/>
    </source>
</evidence>
<evidence type="ECO:0000256" key="2">
    <source>
        <dbReference type="ARBA" id="ARBA00004174"/>
    </source>
</evidence>
<dbReference type="SMR" id="G4YT04"/>
<dbReference type="Pfam" id="PF00650">
    <property type="entry name" value="CRAL_TRIO"/>
    <property type="match status" value="1"/>
</dbReference>
<dbReference type="GO" id="GO:0005886">
    <property type="term" value="C:plasma membrane"/>
    <property type="evidence" value="ECO:0007669"/>
    <property type="project" value="TreeGrafter"/>
</dbReference>
<keyword evidence="19" id="KW-1185">Reference proteome</keyword>
<dbReference type="PANTHER" id="PTHR47669:SF1">
    <property type="entry name" value="PHOSPHATIDYLINOSITOL TRANSFER PROTEIN SFH5"/>
    <property type="match status" value="1"/>
</dbReference>
<protein>
    <recommendedName>
        <fullName evidence="17">CRAL-TRIO domain-containing protein</fullName>
    </recommendedName>
</protein>
<keyword evidence="8" id="KW-0349">Heme</keyword>
<dbReference type="PROSITE" id="PS50191">
    <property type="entry name" value="CRAL_TRIO"/>
    <property type="match status" value="1"/>
</dbReference>
<keyword evidence="7" id="KW-0963">Cytoplasm</keyword>
<proteinExistence type="inferred from homology"/>
<evidence type="ECO:0000256" key="15">
    <source>
        <dbReference type="ARBA" id="ARBA00024146"/>
    </source>
</evidence>
<evidence type="ECO:0000259" key="17">
    <source>
        <dbReference type="PROSITE" id="PS50191"/>
    </source>
</evidence>
<dbReference type="RefSeq" id="XP_009520711.1">
    <property type="nucleotide sequence ID" value="XM_009522416.1"/>
</dbReference>
<keyword evidence="10" id="KW-0256">Endoplasmic reticulum</keyword>
<comment type="similarity">
    <text evidence="5">Belongs to the SFH5 family.</text>
</comment>
<reference evidence="18 19" key="1">
    <citation type="journal article" date="2006" name="Science">
        <title>Phytophthora genome sequences uncover evolutionary origins and mechanisms of pathogenesis.</title>
        <authorList>
            <person name="Tyler B.M."/>
            <person name="Tripathy S."/>
            <person name="Zhang X."/>
            <person name="Dehal P."/>
            <person name="Jiang R.H."/>
            <person name="Aerts A."/>
            <person name="Arredondo F.D."/>
            <person name="Baxter L."/>
            <person name="Bensasson D."/>
            <person name="Beynon J.L."/>
            <person name="Chapman J."/>
            <person name="Damasceno C.M."/>
            <person name="Dorrance A.E."/>
            <person name="Dou D."/>
            <person name="Dickerman A.W."/>
            <person name="Dubchak I.L."/>
            <person name="Garbelotto M."/>
            <person name="Gijzen M."/>
            <person name="Gordon S.G."/>
            <person name="Govers F."/>
            <person name="Grunwald N.J."/>
            <person name="Huang W."/>
            <person name="Ivors K.L."/>
            <person name="Jones R.W."/>
            <person name="Kamoun S."/>
            <person name="Krampis K."/>
            <person name="Lamour K.H."/>
            <person name="Lee M.K."/>
            <person name="McDonald W.H."/>
            <person name="Medina M."/>
            <person name="Meijer H.J."/>
            <person name="Nordberg E.K."/>
            <person name="Maclean D.J."/>
            <person name="Ospina-Giraldo M.D."/>
            <person name="Morris P.F."/>
            <person name="Phuntumart V."/>
            <person name="Putnam N.H."/>
            <person name="Rash S."/>
            <person name="Rose J.K."/>
            <person name="Sakihama Y."/>
            <person name="Salamov A.A."/>
            <person name="Savidor A."/>
            <person name="Scheuring C.F."/>
            <person name="Smith B.M."/>
            <person name="Sobral B.W."/>
            <person name="Terry A."/>
            <person name="Torto-Alalibo T.A."/>
            <person name="Win J."/>
            <person name="Xu Z."/>
            <person name="Zhang H."/>
            <person name="Grigoriev I.V."/>
            <person name="Rokhsar D.S."/>
            <person name="Boore J.L."/>
        </authorList>
    </citation>
    <scope>NUCLEOTIDE SEQUENCE [LARGE SCALE GENOMIC DNA]</scope>
    <source>
        <strain evidence="18 19">P6497</strain>
    </source>
</reference>
<evidence type="ECO:0000256" key="1">
    <source>
        <dbReference type="ARBA" id="ARBA00001970"/>
    </source>
</evidence>
<dbReference type="InterPro" id="IPR001251">
    <property type="entry name" value="CRAL-TRIO_dom"/>
</dbReference>
<dbReference type="GO" id="GO:0005789">
    <property type="term" value="C:endoplasmic reticulum membrane"/>
    <property type="evidence" value="ECO:0007669"/>
    <property type="project" value="UniProtKB-SubCell"/>
</dbReference>
<keyword evidence="9" id="KW-0479">Metal-binding</keyword>
<keyword evidence="6" id="KW-0813">Transport</keyword>
<evidence type="ECO:0000256" key="8">
    <source>
        <dbReference type="ARBA" id="ARBA00022617"/>
    </source>
</evidence>
<evidence type="ECO:0000256" key="4">
    <source>
        <dbReference type="ARBA" id="ARBA00004496"/>
    </source>
</evidence>
<dbReference type="GO" id="GO:0017157">
    <property type="term" value="P:regulation of exocytosis"/>
    <property type="evidence" value="ECO:0007669"/>
    <property type="project" value="TreeGrafter"/>
</dbReference>
<organism evidence="18 19">
    <name type="scientific">Phytophthora sojae (strain P6497)</name>
    <name type="common">Soybean stem and root rot agent</name>
    <name type="synonym">Phytophthora megasperma f. sp. glycines</name>
    <dbReference type="NCBI Taxonomy" id="1094619"/>
    <lineage>
        <taxon>Eukaryota</taxon>
        <taxon>Sar</taxon>
        <taxon>Stramenopiles</taxon>
        <taxon>Oomycota</taxon>
        <taxon>Peronosporomycetes</taxon>
        <taxon>Peronosporales</taxon>
        <taxon>Peronosporaceae</taxon>
        <taxon>Phytophthora</taxon>
    </lineage>
</organism>
<evidence type="ECO:0000256" key="9">
    <source>
        <dbReference type="ARBA" id="ARBA00022723"/>
    </source>
</evidence>
<dbReference type="InterPro" id="IPR036865">
    <property type="entry name" value="CRAL-TRIO_dom_sf"/>
</dbReference>